<gene>
    <name evidence="1" type="ORF">FIA58_004125</name>
</gene>
<dbReference type="PROSITE" id="PS51257">
    <property type="entry name" value="PROKAR_LIPOPROTEIN"/>
    <property type="match status" value="1"/>
</dbReference>
<evidence type="ECO:0000313" key="2">
    <source>
        <dbReference type="Proteomes" id="UP000817854"/>
    </source>
</evidence>
<evidence type="ECO:0008006" key="3">
    <source>
        <dbReference type="Google" id="ProtNLM"/>
    </source>
</evidence>
<dbReference type="EMBL" id="VEVQ02000002">
    <property type="protein sequence ID" value="NHN24857.1"/>
    <property type="molecule type" value="Genomic_DNA"/>
</dbReference>
<keyword evidence="2" id="KW-1185">Reference proteome</keyword>
<protein>
    <recommendedName>
        <fullName evidence="3">Lipocalin-like domain-containing protein</fullName>
    </recommendedName>
</protein>
<comment type="caution">
    <text evidence="1">The sequence shown here is derived from an EMBL/GenBank/DDBJ whole genome shotgun (WGS) entry which is preliminary data.</text>
</comment>
<sequence length="121" mass="13896">MKKTVYFIIFLSQILFYSCSKCGDNEKMIGQYGIEMKGVTVKDTTKGKEAINFLTLNRDYTFSLINSYEKTGISGSWKILSCQTVKNNFGERVPESILEFKLNNKKIKATFRDSRITFCIS</sequence>
<organism evidence="1 2">
    <name type="scientific">Flavobacterium jejuense</name>
    <dbReference type="NCBI Taxonomy" id="1544455"/>
    <lineage>
        <taxon>Bacteria</taxon>
        <taxon>Pseudomonadati</taxon>
        <taxon>Bacteroidota</taxon>
        <taxon>Flavobacteriia</taxon>
        <taxon>Flavobacteriales</taxon>
        <taxon>Flavobacteriaceae</taxon>
        <taxon>Flavobacterium</taxon>
    </lineage>
</organism>
<dbReference type="RefSeq" id="WP_140960349.1">
    <property type="nucleotide sequence ID" value="NZ_VEVQ02000002.1"/>
</dbReference>
<dbReference type="Proteomes" id="UP000817854">
    <property type="component" value="Unassembled WGS sequence"/>
</dbReference>
<proteinExistence type="predicted"/>
<reference evidence="1" key="2">
    <citation type="submission" date="2020-02" db="EMBL/GenBank/DDBJ databases">
        <title>Flavobacterium profundi sp. nov., isolated from a deep-sea seamount.</title>
        <authorList>
            <person name="Zhang D.-C."/>
        </authorList>
    </citation>
    <scope>NUCLEOTIDE SEQUENCE</scope>
    <source>
        <strain evidence="1">EC11</strain>
    </source>
</reference>
<accession>A0ABX0IM20</accession>
<name>A0ABX0IM20_9FLAO</name>
<evidence type="ECO:0000313" key="1">
    <source>
        <dbReference type="EMBL" id="NHN24857.1"/>
    </source>
</evidence>
<reference evidence="1" key="1">
    <citation type="submission" date="2019-05" db="EMBL/GenBank/DDBJ databases">
        <authorList>
            <person name="Lianzixin W."/>
        </authorList>
    </citation>
    <scope>NUCLEOTIDE SEQUENCE</scope>
    <source>
        <strain evidence="1">EC11</strain>
    </source>
</reference>